<protein>
    <submittedName>
        <fullName evidence="1">Uncharacterized protein</fullName>
    </submittedName>
</protein>
<reference evidence="1 2" key="1">
    <citation type="journal article" date="2017" name="Gigascience">
        <title>Draft genome of the honey bee ectoparasitic mite, Tropilaelaps mercedesae, is shaped by the parasitic life history.</title>
        <authorList>
            <person name="Dong X."/>
            <person name="Armstrong S.D."/>
            <person name="Xia D."/>
            <person name="Makepeace B.L."/>
            <person name="Darby A.C."/>
            <person name="Kadowaki T."/>
        </authorList>
    </citation>
    <scope>NUCLEOTIDE SEQUENCE [LARGE SCALE GENOMIC DNA]</scope>
    <source>
        <strain evidence="1">Wuxi-XJTLU</strain>
    </source>
</reference>
<accession>A0A1V9X8X4</accession>
<evidence type="ECO:0000313" key="1">
    <source>
        <dbReference type="EMBL" id="OQR69989.1"/>
    </source>
</evidence>
<comment type="caution">
    <text evidence="1">The sequence shown here is derived from an EMBL/GenBank/DDBJ whole genome shotgun (WGS) entry which is preliminary data.</text>
</comment>
<evidence type="ECO:0000313" key="2">
    <source>
        <dbReference type="Proteomes" id="UP000192247"/>
    </source>
</evidence>
<dbReference type="EMBL" id="MNPL01019124">
    <property type="protein sequence ID" value="OQR69989.1"/>
    <property type="molecule type" value="Genomic_DNA"/>
</dbReference>
<sequence length="384" mass="42507">EIINQLQQLGVPVKREGNRVAIGSPSSPQGLTLRVFIKKIDDKPSSVTIMVNDDKYTLPGDEYRLNRYLLAEPEVAYHILRIISTHGVPVEYDAQTKTLKATLASEVDYIVSPTSNRDNSDSHSTGSSGGLVRVMRYGDDITVELGTQSFKLPKYYRKLEKALRENEFSIELIRDSLLRIGIDSRRVGTSLRLLLPGGDAYLSNLPITRQYQYKVESDTGSVKITTGSDTYNLPSDKVILGRAIAEKRVLPRTLVATFNNVGISSEIDIARQEIAFNLPTGLLKIPVPLNISQQRIGSRLRLSVRGPEGNKVYTLTIGDSGEDKVELPSDVRLLNSYIRSGDIDSNLLMQLLGRMGVAHYVDSAKNALVATLNGRPYEIQKSSM</sequence>
<dbReference type="Proteomes" id="UP000192247">
    <property type="component" value="Unassembled WGS sequence"/>
</dbReference>
<gene>
    <name evidence="1" type="ORF">BIW11_11922</name>
</gene>
<keyword evidence="2" id="KW-1185">Reference proteome</keyword>
<dbReference type="OrthoDB" id="10389921at2759"/>
<dbReference type="AlphaFoldDB" id="A0A1V9X8X4"/>
<feature type="non-terminal residue" evidence="1">
    <location>
        <position position="1"/>
    </location>
</feature>
<organism evidence="1 2">
    <name type="scientific">Tropilaelaps mercedesae</name>
    <dbReference type="NCBI Taxonomy" id="418985"/>
    <lineage>
        <taxon>Eukaryota</taxon>
        <taxon>Metazoa</taxon>
        <taxon>Ecdysozoa</taxon>
        <taxon>Arthropoda</taxon>
        <taxon>Chelicerata</taxon>
        <taxon>Arachnida</taxon>
        <taxon>Acari</taxon>
        <taxon>Parasitiformes</taxon>
        <taxon>Mesostigmata</taxon>
        <taxon>Gamasina</taxon>
        <taxon>Dermanyssoidea</taxon>
        <taxon>Laelapidae</taxon>
        <taxon>Tropilaelaps</taxon>
    </lineage>
</organism>
<name>A0A1V9X8X4_9ACAR</name>
<dbReference type="InParanoid" id="A0A1V9X8X4"/>
<proteinExistence type="predicted"/>